<dbReference type="PANTHER" id="PTHR36704:SF1">
    <property type="entry name" value="OS06G0239700 PROTEIN"/>
    <property type="match status" value="1"/>
</dbReference>
<accession>A0A843VXF7</accession>
<organism evidence="2 3">
    <name type="scientific">Colocasia esculenta</name>
    <name type="common">Wild taro</name>
    <name type="synonym">Arum esculentum</name>
    <dbReference type="NCBI Taxonomy" id="4460"/>
    <lineage>
        <taxon>Eukaryota</taxon>
        <taxon>Viridiplantae</taxon>
        <taxon>Streptophyta</taxon>
        <taxon>Embryophyta</taxon>
        <taxon>Tracheophyta</taxon>
        <taxon>Spermatophyta</taxon>
        <taxon>Magnoliopsida</taxon>
        <taxon>Liliopsida</taxon>
        <taxon>Araceae</taxon>
        <taxon>Aroideae</taxon>
        <taxon>Colocasieae</taxon>
        <taxon>Colocasia</taxon>
    </lineage>
</organism>
<dbReference type="EMBL" id="NMUH01002530">
    <property type="protein sequence ID" value="MQM00546.1"/>
    <property type="molecule type" value="Genomic_DNA"/>
</dbReference>
<dbReference type="SMR" id="A0A843VXF7"/>
<evidence type="ECO:0000313" key="3">
    <source>
        <dbReference type="Proteomes" id="UP000652761"/>
    </source>
</evidence>
<dbReference type="PANTHER" id="PTHR36704">
    <property type="entry name" value="PROTEIN, PUTATIVE-RELATED"/>
    <property type="match status" value="1"/>
</dbReference>
<protein>
    <submittedName>
        <fullName evidence="2">Uncharacterized protein</fullName>
    </submittedName>
</protein>
<dbReference type="OrthoDB" id="1928683at2759"/>
<keyword evidence="3" id="KW-1185">Reference proteome</keyword>
<evidence type="ECO:0000256" key="1">
    <source>
        <dbReference type="SAM" id="MobiDB-lite"/>
    </source>
</evidence>
<gene>
    <name evidence="2" type="ORF">Taro_033284</name>
</gene>
<comment type="caution">
    <text evidence="2">The sequence shown here is derived from an EMBL/GenBank/DDBJ whole genome shotgun (WGS) entry which is preliminary data.</text>
</comment>
<sequence length="257" mass="28504">MSMLGRWLAGTEGAYFLQESRNAVGRLAARKKKKEATENKVELNLGPAATGGRGEEASADVLPEILRHSIPIRYQEEATTSSFSGGAKWTLGDDPTWTPRVDIVINPVRDYISLPQITLGPKRWQFPDAQSSVSASTANELRQQRHPQPVDPEKLKAASAELSQVGKEFAIVTSVVFGGATSVFALTASKLEIQNAGDIRTKGRDLFQPRAELVREQMAPVRVWAENMSRKWKPSREKEVKDHPIVQQLQKILGRDH</sequence>
<feature type="region of interest" description="Disordered" evidence="1">
    <location>
        <begin position="128"/>
        <end position="155"/>
    </location>
</feature>
<name>A0A843VXF7_COLES</name>
<reference evidence="2" key="1">
    <citation type="submission" date="2017-07" db="EMBL/GenBank/DDBJ databases">
        <title>Taro Niue Genome Assembly and Annotation.</title>
        <authorList>
            <person name="Atibalentja N."/>
            <person name="Keating K."/>
            <person name="Fields C.J."/>
        </authorList>
    </citation>
    <scope>NUCLEOTIDE SEQUENCE</scope>
    <source>
        <strain evidence="2">Niue_2</strain>
        <tissue evidence="2">Leaf</tissue>
    </source>
</reference>
<dbReference type="Proteomes" id="UP000652761">
    <property type="component" value="Unassembled WGS sequence"/>
</dbReference>
<proteinExistence type="predicted"/>
<feature type="compositionally biased region" description="Polar residues" evidence="1">
    <location>
        <begin position="128"/>
        <end position="141"/>
    </location>
</feature>
<evidence type="ECO:0000313" key="2">
    <source>
        <dbReference type="EMBL" id="MQM00546.1"/>
    </source>
</evidence>
<dbReference type="AlphaFoldDB" id="A0A843VXF7"/>